<evidence type="ECO:0000313" key="4">
    <source>
        <dbReference type="Proteomes" id="UP000183376"/>
    </source>
</evidence>
<proteinExistence type="predicted"/>
<sequence length="356" mass="36976">MDHTQSTRRVMAGAFAGALLILVASTVFGWQFGSDASSSGPGHVLADAPPGTCLTWTKPDASDVSKVPCEKPHLFELTLTADLSTDANFGDEAPFPDELRWAQIGQSWCAEKTVEVLEGRLDPAGRLSVSALKPTQKSWENGDRKLWCGVQAAGPSGVLYPIVGSAKAIDQSDVHSVGLCVGISGRAVADPVTCDKAHAYEVVGVVDLGAHFPSEYPDESKQNALLGVQCPKLAAEYAGGPNVVEQKGLTVYWDTRKQDSWMAGSRRVDCKVGTQLQDKSGLAPISGSVSKDKPGKIDIGKEPALAQVPVAPPGAPAPPGSPGTDVSDQMDDVSIEQNGGGHDTGGSPPPTSQGGG</sequence>
<feature type="region of interest" description="Disordered" evidence="1">
    <location>
        <begin position="280"/>
        <end position="356"/>
    </location>
</feature>
<feature type="compositionally biased region" description="Pro residues" evidence="1">
    <location>
        <begin position="310"/>
        <end position="321"/>
    </location>
</feature>
<dbReference type="Pfam" id="PF13845">
    <property type="entry name" value="Septum_form"/>
    <property type="match status" value="1"/>
</dbReference>
<protein>
    <submittedName>
        <fullName evidence="3">Septum formation</fullName>
    </submittedName>
</protein>
<dbReference type="InterPro" id="IPR026004">
    <property type="entry name" value="Septum_form"/>
</dbReference>
<dbReference type="EMBL" id="LT629701">
    <property type="protein sequence ID" value="SDN29160.1"/>
    <property type="molecule type" value="Genomic_DNA"/>
</dbReference>
<organism evidence="3 4">
    <name type="scientific">Allokutzneria albata</name>
    <name type="common">Kibdelosporangium albatum</name>
    <dbReference type="NCBI Taxonomy" id="211114"/>
    <lineage>
        <taxon>Bacteria</taxon>
        <taxon>Bacillati</taxon>
        <taxon>Actinomycetota</taxon>
        <taxon>Actinomycetes</taxon>
        <taxon>Pseudonocardiales</taxon>
        <taxon>Pseudonocardiaceae</taxon>
        <taxon>Allokutzneria</taxon>
    </lineage>
</organism>
<keyword evidence="4" id="KW-1185">Reference proteome</keyword>
<dbReference type="OrthoDB" id="4266126at2"/>
<reference evidence="3 4" key="1">
    <citation type="submission" date="2016-10" db="EMBL/GenBank/DDBJ databases">
        <authorList>
            <person name="de Groot N.N."/>
        </authorList>
    </citation>
    <scope>NUCLEOTIDE SEQUENCE [LARGE SCALE GENOMIC DNA]</scope>
    <source>
        <strain evidence="3 4">DSM 44149</strain>
    </source>
</reference>
<dbReference type="Proteomes" id="UP000183376">
    <property type="component" value="Chromosome I"/>
</dbReference>
<dbReference type="eggNOG" id="ENOG5030VN0">
    <property type="taxonomic scope" value="Bacteria"/>
</dbReference>
<evidence type="ECO:0000259" key="2">
    <source>
        <dbReference type="Pfam" id="PF13845"/>
    </source>
</evidence>
<dbReference type="RefSeq" id="WP_081900094.1">
    <property type="nucleotide sequence ID" value="NZ_JOEF01000003.1"/>
</dbReference>
<feature type="compositionally biased region" description="Pro residues" evidence="1">
    <location>
        <begin position="347"/>
        <end position="356"/>
    </location>
</feature>
<dbReference type="STRING" id="211114.SAMN04489726_5909"/>
<accession>A0A1H0A6I9</accession>
<feature type="domain" description="Septum formation-related" evidence="2">
    <location>
        <begin position="50"/>
        <end position="270"/>
    </location>
</feature>
<dbReference type="AlphaFoldDB" id="A0A1H0A6I9"/>
<evidence type="ECO:0000256" key="1">
    <source>
        <dbReference type="SAM" id="MobiDB-lite"/>
    </source>
</evidence>
<evidence type="ECO:0000313" key="3">
    <source>
        <dbReference type="EMBL" id="SDN29160.1"/>
    </source>
</evidence>
<name>A0A1H0A6I9_ALLAB</name>
<feature type="compositionally biased region" description="Basic and acidic residues" evidence="1">
    <location>
        <begin position="290"/>
        <end position="301"/>
    </location>
</feature>
<gene>
    <name evidence="3" type="ORF">SAMN04489726_5909</name>
</gene>